<keyword evidence="6 7" id="KW-0472">Membrane</keyword>
<evidence type="ECO:0000256" key="5">
    <source>
        <dbReference type="ARBA" id="ARBA00022989"/>
    </source>
</evidence>
<evidence type="ECO:0000259" key="8">
    <source>
        <dbReference type="Pfam" id="PF00535"/>
    </source>
</evidence>
<reference evidence="9 10" key="1">
    <citation type="submission" date="2017-05" db="EMBL/GenBank/DDBJ databases">
        <authorList>
            <person name="Song R."/>
            <person name="Chenine A.L."/>
            <person name="Ruprecht R.M."/>
        </authorList>
    </citation>
    <scope>NUCLEOTIDE SEQUENCE [LARGE SCALE GENOMIC DNA]</scope>
    <source>
        <strain evidence="9 10">CECT 8489</strain>
    </source>
</reference>
<dbReference type="GO" id="GO:0016757">
    <property type="term" value="F:glycosyltransferase activity"/>
    <property type="evidence" value="ECO:0007669"/>
    <property type="project" value="UniProtKB-KW"/>
</dbReference>
<keyword evidence="2 9" id="KW-0328">Glycosyltransferase</keyword>
<dbReference type="InterPro" id="IPR029044">
    <property type="entry name" value="Nucleotide-diphossugar_trans"/>
</dbReference>
<dbReference type="GO" id="GO:0005886">
    <property type="term" value="C:plasma membrane"/>
    <property type="evidence" value="ECO:0007669"/>
    <property type="project" value="TreeGrafter"/>
</dbReference>
<dbReference type="SUPFAM" id="SSF53448">
    <property type="entry name" value="Nucleotide-diphospho-sugar transferases"/>
    <property type="match status" value="1"/>
</dbReference>
<sequence length="345" mass="38021">MPYSKAERSKATPETRQPPSLTIVVPCYNEEESLPFLLAGIDTLNAHLLQSNRIAEPLTLMLVDDGSADRTWELIQNTSARFKIAGVRLSRNHGHQRALMAGLMQADSDVIVSMDADLQDDPNATAEMIDNYMQGDDIVFGVRASRATDSRLKRSSARGYYRLLSMLGVDLIPDHADYRLLSRKARDTLASFGESNLYLRGLVHQLGFGNSIVTYDRAERSAGNSKYNLRRMISLAIDGITSFSVRPLRLITISGFVIAAASFLFIAYALVAWFAGRTLPGWTSTTLPIYFLGGAHLIALGVIGEYIGKIYTETKARPRYIIDQTVHTDAKVSTAVETAPDKAAQ</sequence>
<dbReference type="EC" id="2.4.-.-" evidence="9"/>
<evidence type="ECO:0000256" key="3">
    <source>
        <dbReference type="ARBA" id="ARBA00022679"/>
    </source>
</evidence>
<evidence type="ECO:0000256" key="1">
    <source>
        <dbReference type="ARBA" id="ARBA00004141"/>
    </source>
</evidence>
<dbReference type="AlphaFoldDB" id="A0A238J3J5"/>
<dbReference type="PANTHER" id="PTHR48090">
    <property type="entry name" value="UNDECAPRENYL-PHOSPHATE 4-DEOXY-4-FORMAMIDO-L-ARABINOSE TRANSFERASE-RELATED"/>
    <property type="match status" value="1"/>
</dbReference>
<evidence type="ECO:0000256" key="2">
    <source>
        <dbReference type="ARBA" id="ARBA00022676"/>
    </source>
</evidence>
<dbReference type="InterPro" id="IPR050256">
    <property type="entry name" value="Glycosyltransferase_2"/>
</dbReference>
<evidence type="ECO:0000313" key="10">
    <source>
        <dbReference type="Proteomes" id="UP000201838"/>
    </source>
</evidence>
<feature type="transmembrane region" description="Helical" evidence="7">
    <location>
        <begin position="287"/>
        <end position="307"/>
    </location>
</feature>
<dbReference type="RefSeq" id="WP_093975391.1">
    <property type="nucleotide sequence ID" value="NZ_FXXQ01000013.1"/>
</dbReference>
<evidence type="ECO:0000256" key="4">
    <source>
        <dbReference type="ARBA" id="ARBA00022692"/>
    </source>
</evidence>
<dbReference type="Pfam" id="PF00535">
    <property type="entry name" value="Glycos_transf_2"/>
    <property type="match status" value="1"/>
</dbReference>
<keyword evidence="5 7" id="KW-1133">Transmembrane helix</keyword>
<feature type="domain" description="Glycosyltransferase 2-like" evidence="8">
    <location>
        <begin position="22"/>
        <end position="185"/>
    </location>
</feature>
<dbReference type="EMBL" id="FXXQ01000013">
    <property type="protein sequence ID" value="SMX25187.1"/>
    <property type="molecule type" value="Genomic_DNA"/>
</dbReference>
<dbReference type="Proteomes" id="UP000201838">
    <property type="component" value="Unassembled WGS sequence"/>
</dbReference>
<dbReference type="PANTHER" id="PTHR48090:SF1">
    <property type="entry name" value="PROPHAGE BACTOPRENOL GLUCOSYL TRANSFERASE HOMOLOG"/>
    <property type="match status" value="1"/>
</dbReference>
<comment type="subcellular location">
    <subcellularLocation>
        <location evidence="1">Membrane</location>
        <topology evidence="1">Multi-pass membrane protein</topology>
    </subcellularLocation>
</comment>
<proteinExistence type="predicted"/>
<dbReference type="OrthoDB" id="9807795at2"/>
<keyword evidence="10" id="KW-1185">Reference proteome</keyword>
<organism evidence="9 10">
    <name type="scientific">Boseongicola aestuarii</name>
    <dbReference type="NCBI Taxonomy" id="1470561"/>
    <lineage>
        <taxon>Bacteria</taxon>
        <taxon>Pseudomonadati</taxon>
        <taxon>Pseudomonadota</taxon>
        <taxon>Alphaproteobacteria</taxon>
        <taxon>Rhodobacterales</taxon>
        <taxon>Paracoccaceae</taxon>
        <taxon>Boseongicola</taxon>
    </lineage>
</organism>
<keyword evidence="3 9" id="KW-0808">Transferase</keyword>
<dbReference type="InterPro" id="IPR001173">
    <property type="entry name" value="Glyco_trans_2-like"/>
</dbReference>
<protein>
    <submittedName>
        <fullName evidence="9">Putative glycosyltransferase YkoT</fullName>
        <ecNumber evidence="9">2.4.-.-</ecNumber>
    </submittedName>
</protein>
<evidence type="ECO:0000256" key="7">
    <source>
        <dbReference type="SAM" id="Phobius"/>
    </source>
</evidence>
<evidence type="ECO:0000256" key="6">
    <source>
        <dbReference type="ARBA" id="ARBA00023136"/>
    </source>
</evidence>
<feature type="transmembrane region" description="Helical" evidence="7">
    <location>
        <begin position="250"/>
        <end position="275"/>
    </location>
</feature>
<evidence type="ECO:0000313" key="9">
    <source>
        <dbReference type="EMBL" id="SMX25187.1"/>
    </source>
</evidence>
<keyword evidence="4 7" id="KW-0812">Transmembrane</keyword>
<accession>A0A238J3J5</accession>
<name>A0A238J3J5_9RHOB</name>
<gene>
    <name evidence="9" type="primary">ykoT</name>
    <name evidence="9" type="ORF">BOA8489_03322</name>
</gene>
<dbReference type="Gene3D" id="3.90.550.10">
    <property type="entry name" value="Spore Coat Polysaccharide Biosynthesis Protein SpsA, Chain A"/>
    <property type="match status" value="1"/>
</dbReference>
<dbReference type="CDD" id="cd04187">
    <property type="entry name" value="DPM1_like_bac"/>
    <property type="match status" value="1"/>
</dbReference>